<feature type="transmembrane region" description="Helical" evidence="1">
    <location>
        <begin position="12"/>
        <end position="30"/>
    </location>
</feature>
<proteinExistence type="predicted"/>
<sequence>MKGSPIRPPVAISLCILFAVAFAIVATAIVRNMIGGFDRAIIDAVQGWEAPRLTSLMQVFTAIGGTKVVMLLIVAVTAFLLLGLRARGQAYFFFFATIGTGVLNQIVKFIFKRARPEFHRLAEAVGYSFPSGHTMMSFSLYALFTYLLWGHIRSTVGRVILVIFSFFMFGMIAVSRIYLGVHYPSDILGGVFASAFWLTLSALLFEQFQMQRKRSLVQQ</sequence>
<organism evidence="3 4">
    <name type="scientific">Sporosarcina koreensis</name>
    <dbReference type="NCBI Taxonomy" id="334735"/>
    <lineage>
        <taxon>Bacteria</taxon>
        <taxon>Bacillati</taxon>
        <taxon>Bacillota</taxon>
        <taxon>Bacilli</taxon>
        <taxon>Bacillales</taxon>
        <taxon>Caryophanaceae</taxon>
        <taxon>Sporosarcina</taxon>
    </lineage>
</organism>
<comment type="caution">
    <text evidence="3">The sequence shown here is derived from an EMBL/GenBank/DDBJ whole genome shotgun (WGS) entry which is preliminary data.</text>
</comment>
<dbReference type="InterPro" id="IPR000326">
    <property type="entry name" value="PAP2/HPO"/>
</dbReference>
<evidence type="ECO:0000256" key="1">
    <source>
        <dbReference type="SAM" id="Phobius"/>
    </source>
</evidence>
<dbReference type="Pfam" id="PF01569">
    <property type="entry name" value="PAP2"/>
    <property type="match status" value="1"/>
</dbReference>
<evidence type="ECO:0000313" key="4">
    <source>
        <dbReference type="Proteomes" id="UP001596071"/>
    </source>
</evidence>
<keyword evidence="4" id="KW-1185">Reference proteome</keyword>
<dbReference type="SUPFAM" id="SSF48317">
    <property type="entry name" value="Acid phosphatase/Vanadium-dependent haloperoxidase"/>
    <property type="match status" value="1"/>
</dbReference>
<keyword evidence="1" id="KW-1133">Transmembrane helix</keyword>
<dbReference type="PANTHER" id="PTHR14969:SF13">
    <property type="entry name" value="AT30094P"/>
    <property type="match status" value="1"/>
</dbReference>
<keyword evidence="1" id="KW-0472">Membrane</keyword>
<dbReference type="RefSeq" id="WP_381441502.1">
    <property type="nucleotide sequence ID" value="NZ_JBHSNP010000002.1"/>
</dbReference>
<dbReference type="Proteomes" id="UP001596071">
    <property type="component" value="Unassembled WGS sequence"/>
</dbReference>
<name>A0ABW0TTT5_9BACL</name>
<dbReference type="SMART" id="SM00014">
    <property type="entry name" value="acidPPc"/>
    <property type="match status" value="1"/>
</dbReference>
<feature type="transmembrane region" description="Helical" evidence="1">
    <location>
        <begin position="91"/>
        <end position="111"/>
    </location>
</feature>
<dbReference type="PANTHER" id="PTHR14969">
    <property type="entry name" value="SPHINGOSINE-1-PHOSPHATE PHOSPHOHYDROLASE"/>
    <property type="match status" value="1"/>
</dbReference>
<accession>A0ABW0TTT5</accession>
<feature type="transmembrane region" description="Helical" evidence="1">
    <location>
        <begin position="161"/>
        <end position="181"/>
    </location>
</feature>
<evidence type="ECO:0000259" key="2">
    <source>
        <dbReference type="SMART" id="SM00014"/>
    </source>
</evidence>
<protein>
    <submittedName>
        <fullName evidence="3">Phosphatase PAP2 family protein</fullName>
    </submittedName>
</protein>
<dbReference type="Gene3D" id="1.20.144.10">
    <property type="entry name" value="Phosphatidic acid phosphatase type 2/haloperoxidase"/>
    <property type="match status" value="2"/>
</dbReference>
<feature type="transmembrane region" description="Helical" evidence="1">
    <location>
        <begin position="59"/>
        <end position="84"/>
    </location>
</feature>
<dbReference type="EMBL" id="JBHSNP010000002">
    <property type="protein sequence ID" value="MFC5601840.1"/>
    <property type="molecule type" value="Genomic_DNA"/>
</dbReference>
<feature type="transmembrane region" description="Helical" evidence="1">
    <location>
        <begin position="131"/>
        <end position="149"/>
    </location>
</feature>
<feature type="transmembrane region" description="Helical" evidence="1">
    <location>
        <begin position="187"/>
        <end position="205"/>
    </location>
</feature>
<keyword evidence="1" id="KW-0812">Transmembrane</keyword>
<gene>
    <name evidence="3" type="ORF">ACFPTP_00980</name>
</gene>
<feature type="domain" description="Phosphatidic acid phosphatase type 2/haloperoxidase" evidence="2">
    <location>
        <begin position="90"/>
        <end position="202"/>
    </location>
</feature>
<evidence type="ECO:0000313" key="3">
    <source>
        <dbReference type="EMBL" id="MFC5601840.1"/>
    </source>
</evidence>
<dbReference type="InterPro" id="IPR036938">
    <property type="entry name" value="PAP2/HPO_sf"/>
</dbReference>
<reference evidence="4" key="1">
    <citation type="journal article" date="2019" name="Int. J. Syst. Evol. Microbiol.">
        <title>The Global Catalogue of Microorganisms (GCM) 10K type strain sequencing project: providing services to taxonomists for standard genome sequencing and annotation.</title>
        <authorList>
            <consortium name="The Broad Institute Genomics Platform"/>
            <consortium name="The Broad Institute Genome Sequencing Center for Infectious Disease"/>
            <person name="Wu L."/>
            <person name="Ma J."/>
        </authorList>
    </citation>
    <scope>NUCLEOTIDE SEQUENCE [LARGE SCALE GENOMIC DNA]</scope>
    <source>
        <strain evidence="4">KACC 11299</strain>
    </source>
</reference>
<dbReference type="CDD" id="cd03392">
    <property type="entry name" value="PAP2_like_2"/>
    <property type="match status" value="1"/>
</dbReference>